<keyword evidence="2" id="KW-1185">Reference proteome</keyword>
<sequence>MQRGRGGGGKTAEAAGRPAFRGVCRTVARQLKKKRVRCRMGHGVPVRRCVCRGLAPVLTAEGAALCGGTPAMPISGGARHNVYYTLRTAAQC</sequence>
<proteinExistence type="predicted"/>
<protein>
    <submittedName>
        <fullName evidence="1">Uncharacterized protein</fullName>
    </submittedName>
</protein>
<organism evidence="1 2">
    <name type="scientific">Xenorhabdus aichiensis</name>
    <dbReference type="NCBI Taxonomy" id="3025874"/>
    <lineage>
        <taxon>Bacteria</taxon>
        <taxon>Pseudomonadati</taxon>
        <taxon>Pseudomonadota</taxon>
        <taxon>Gammaproteobacteria</taxon>
        <taxon>Enterobacterales</taxon>
        <taxon>Morganellaceae</taxon>
        <taxon>Xenorhabdus</taxon>
    </lineage>
</organism>
<gene>
    <name evidence="1" type="ORF">PSI22_20885</name>
</gene>
<reference evidence="1 2" key="1">
    <citation type="submission" date="2023-02" db="EMBL/GenBank/DDBJ databases">
        <title>Entomopathogenic bacteria.</title>
        <authorList>
            <person name="Machado R.A."/>
        </authorList>
    </citation>
    <scope>NUCLEOTIDE SEQUENCE [LARGE SCALE GENOMIC DNA]</scope>
    <source>
        <strain evidence="1 2">XENO-7</strain>
    </source>
</reference>
<evidence type="ECO:0000313" key="1">
    <source>
        <dbReference type="EMBL" id="MDC9624016.1"/>
    </source>
</evidence>
<name>A0ABT5M8J4_9GAMM</name>
<comment type="caution">
    <text evidence="1">The sequence shown here is derived from an EMBL/GenBank/DDBJ whole genome shotgun (WGS) entry which is preliminary data.</text>
</comment>
<dbReference type="Proteomes" id="UP001214757">
    <property type="component" value="Unassembled WGS sequence"/>
</dbReference>
<dbReference type="EMBL" id="JAQRFO010000095">
    <property type="protein sequence ID" value="MDC9624016.1"/>
    <property type="molecule type" value="Genomic_DNA"/>
</dbReference>
<accession>A0ABT5M8J4</accession>
<evidence type="ECO:0000313" key="2">
    <source>
        <dbReference type="Proteomes" id="UP001214757"/>
    </source>
</evidence>
<dbReference type="RefSeq" id="WP_273581408.1">
    <property type="nucleotide sequence ID" value="NZ_JAQRFO010000095.1"/>
</dbReference>